<evidence type="ECO:0000256" key="9">
    <source>
        <dbReference type="ARBA" id="ARBA00023027"/>
    </source>
</evidence>
<keyword evidence="3 11" id="KW-0813">Transport</keyword>
<feature type="transmembrane region" description="Helical" evidence="11">
    <location>
        <begin position="86"/>
        <end position="108"/>
    </location>
</feature>
<feature type="transmembrane region" description="Helical" evidence="11">
    <location>
        <begin position="6"/>
        <end position="28"/>
    </location>
</feature>
<evidence type="ECO:0000256" key="11">
    <source>
        <dbReference type="HAMAP-Rule" id="MF_01394"/>
    </source>
</evidence>
<evidence type="ECO:0000256" key="5">
    <source>
        <dbReference type="ARBA" id="ARBA00022692"/>
    </source>
</evidence>
<keyword evidence="7 11" id="KW-1278">Translocase</keyword>
<dbReference type="InterPro" id="IPR000440">
    <property type="entry name" value="NADH_UbQ/plastoQ_OxRdtase_su3"/>
</dbReference>
<dbReference type="Proteomes" id="UP000242219">
    <property type="component" value="Unassembled WGS sequence"/>
</dbReference>
<accession>A0A1V6M3N7</accession>
<dbReference type="InterPro" id="IPR038430">
    <property type="entry name" value="NDAH_ubi_oxred_su3_sf"/>
</dbReference>
<comment type="similarity">
    <text evidence="2 11 12">Belongs to the complex I subunit 3 family.</text>
</comment>
<reference evidence="13 14" key="1">
    <citation type="journal article" date="2016" name="Genome Announc.">
        <title>Draft Genome Sequence of the Anaerobic Ammonium-Oxidizing Bacterium 'Candidatus Brocadia sp. 40'.</title>
        <authorList>
            <person name="Ali M."/>
            <person name="Haroon M.F."/>
            <person name="Narita Y."/>
            <person name="Zhang L."/>
            <person name="Rangel Shaw D."/>
            <person name="Okabe S."/>
            <person name="Saikaly P.E."/>
        </authorList>
    </citation>
    <scope>NUCLEOTIDE SEQUENCE [LARGE SCALE GENOMIC DNA]</scope>
    <source>
        <strain evidence="13 14">40</strain>
    </source>
</reference>
<comment type="subunit">
    <text evidence="11">NDH-1 is composed of 14 different subunits. Subunits NuoA, H, J, K, L, M, N constitute the membrane sector of the complex.</text>
</comment>
<comment type="function">
    <text evidence="11">NDH-1 shuttles electrons from NADH, via FMN and iron-sulfur (Fe-S) centers, to quinones in the respiratory chain. The immediate electron acceptor for the enzyme in this species is believed to be ubiquinone. Couples the redox reaction to proton translocation (for every two electrons transferred, four hydrogen ions are translocated across the cytoplasmic membrane), and thus conserves the redox energy in a proton gradient.</text>
</comment>
<dbReference type="PANTHER" id="PTHR11058">
    <property type="entry name" value="NADH-UBIQUINONE OXIDOREDUCTASE CHAIN 3"/>
    <property type="match status" value="1"/>
</dbReference>
<name>A0A1V6M3N7_9BACT</name>
<evidence type="ECO:0000256" key="10">
    <source>
        <dbReference type="ARBA" id="ARBA00023136"/>
    </source>
</evidence>
<sequence>MIHYLPILILFIVAVGFAVTNIGLSAILGRRKPTAEKLSPYECGINPVGSARERFSVKFYLIAMLFVIFDIEVVFLYPWAVAFKSLSLFGFIEMLIFLGILLICYFYIWKRGGLEWD</sequence>
<keyword evidence="11" id="KW-0830">Ubiquinone</keyword>
<evidence type="ECO:0000256" key="6">
    <source>
        <dbReference type="ARBA" id="ARBA00022719"/>
    </source>
</evidence>
<dbReference type="GO" id="GO:0008137">
    <property type="term" value="F:NADH dehydrogenase (ubiquinone) activity"/>
    <property type="evidence" value="ECO:0007669"/>
    <property type="project" value="InterPro"/>
</dbReference>
<dbReference type="PANTHER" id="PTHR11058:SF22">
    <property type="entry name" value="NADH-QUINONE OXIDOREDUCTASE SUBUNIT A"/>
    <property type="match status" value="1"/>
</dbReference>
<evidence type="ECO:0000313" key="13">
    <source>
        <dbReference type="EMBL" id="OQD46906.1"/>
    </source>
</evidence>
<keyword evidence="5 11" id="KW-0812">Transmembrane</keyword>
<comment type="caution">
    <text evidence="13">The sequence shown here is derived from an EMBL/GenBank/DDBJ whole genome shotgun (WGS) entry which is preliminary data.</text>
</comment>
<keyword evidence="4 11" id="KW-1003">Cell membrane</keyword>
<dbReference type="AlphaFoldDB" id="A0A1V6M3N7"/>
<feature type="transmembrane region" description="Helical" evidence="11">
    <location>
        <begin position="59"/>
        <end position="80"/>
    </location>
</feature>
<evidence type="ECO:0000313" key="14">
    <source>
        <dbReference type="Proteomes" id="UP000242219"/>
    </source>
</evidence>
<keyword evidence="9 11" id="KW-0520">NAD</keyword>
<dbReference type="Pfam" id="PF00507">
    <property type="entry name" value="Oxidored_q4"/>
    <property type="match status" value="1"/>
</dbReference>
<evidence type="ECO:0000256" key="12">
    <source>
        <dbReference type="RuleBase" id="RU003639"/>
    </source>
</evidence>
<dbReference type="FunFam" id="1.20.58.1610:FF:000002">
    <property type="entry name" value="NADH-quinone oxidoreductase subunit A"/>
    <property type="match status" value="1"/>
</dbReference>
<keyword evidence="8 11" id="KW-1133">Transmembrane helix</keyword>
<dbReference type="GO" id="GO:0048038">
    <property type="term" value="F:quinone binding"/>
    <property type="evidence" value="ECO:0007669"/>
    <property type="project" value="UniProtKB-KW"/>
</dbReference>
<dbReference type="Gene3D" id="1.20.58.1610">
    <property type="entry name" value="NADH:ubiquinone/plastoquinone oxidoreductase, chain 3"/>
    <property type="match status" value="1"/>
</dbReference>
<evidence type="ECO:0000256" key="3">
    <source>
        <dbReference type="ARBA" id="ARBA00022448"/>
    </source>
</evidence>
<dbReference type="EMBL" id="MJUW02000017">
    <property type="protein sequence ID" value="OQD46906.1"/>
    <property type="molecule type" value="Genomic_DNA"/>
</dbReference>
<evidence type="ECO:0000256" key="1">
    <source>
        <dbReference type="ARBA" id="ARBA00004141"/>
    </source>
</evidence>
<dbReference type="HAMAP" id="MF_01394">
    <property type="entry name" value="NDH1_NuoA"/>
    <property type="match status" value="1"/>
</dbReference>
<dbReference type="GO" id="GO:0050136">
    <property type="term" value="F:NADH dehydrogenase (quinone) (non-electrogenic) activity"/>
    <property type="evidence" value="ECO:0007669"/>
    <property type="project" value="UniProtKB-UniRule"/>
</dbReference>
<comment type="subcellular location">
    <subcellularLocation>
        <location evidence="11 12">Cell membrane</location>
        <topology evidence="11 12">Multi-pass membrane protein</topology>
    </subcellularLocation>
    <subcellularLocation>
        <location evidence="1">Membrane</location>
        <topology evidence="1">Multi-pass membrane protein</topology>
    </subcellularLocation>
</comment>
<dbReference type="GO" id="GO:0030964">
    <property type="term" value="C:NADH dehydrogenase complex"/>
    <property type="evidence" value="ECO:0007669"/>
    <property type="project" value="TreeGrafter"/>
</dbReference>
<evidence type="ECO:0000256" key="7">
    <source>
        <dbReference type="ARBA" id="ARBA00022967"/>
    </source>
</evidence>
<evidence type="ECO:0000256" key="2">
    <source>
        <dbReference type="ARBA" id="ARBA00008472"/>
    </source>
</evidence>
<protein>
    <recommendedName>
        <fullName evidence="11">NADH-quinone oxidoreductase subunit A</fullName>
        <ecNumber evidence="11">7.1.1.-</ecNumber>
    </recommendedName>
    <alternativeName>
        <fullName evidence="11">NADH dehydrogenase I subunit A</fullName>
    </alternativeName>
    <alternativeName>
        <fullName evidence="11">NDH-1 subunit A</fullName>
    </alternativeName>
    <alternativeName>
        <fullName evidence="11">NUO1</fullName>
    </alternativeName>
</protein>
<proteinExistence type="inferred from homology"/>
<dbReference type="EC" id="7.1.1.-" evidence="11"/>
<keyword evidence="10 11" id="KW-0472">Membrane</keyword>
<keyword evidence="14" id="KW-1185">Reference proteome</keyword>
<organism evidence="13 14">
    <name type="scientific">Candidatus Brocadia sapporoensis</name>
    <dbReference type="NCBI Taxonomy" id="392547"/>
    <lineage>
        <taxon>Bacteria</taxon>
        <taxon>Pseudomonadati</taxon>
        <taxon>Planctomycetota</taxon>
        <taxon>Candidatus Brocadiia</taxon>
        <taxon>Candidatus Brocadiales</taxon>
        <taxon>Candidatus Brocadiaceae</taxon>
        <taxon>Candidatus Brocadia</taxon>
    </lineage>
</organism>
<comment type="catalytic activity">
    <reaction evidence="11 12">
        <text>a quinone + NADH + 5 H(+)(in) = a quinol + NAD(+) + 4 H(+)(out)</text>
        <dbReference type="Rhea" id="RHEA:57888"/>
        <dbReference type="ChEBI" id="CHEBI:15378"/>
        <dbReference type="ChEBI" id="CHEBI:24646"/>
        <dbReference type="ChEBI" id="CHEBI:57540"/>
        <dbReference type="ChEBI" id="CHEBI:57945"/>
        <dbReference type="ChEBI" id="CHEBI:132124"/>
    </reaction>
</comment>
<evidence type="ECO:0000256" key="4">
    <source>
        <dbReference type="ARBA" id="ARBA00022475"/>
    </source>
</evidence>
<dbReference type="InterPro" id="IPR023043">
    <property type="entry name" value="NAD(P)H_OxRDtase_bac/plastid"/>
</dbReference>
<evidence type="ECO:0000256" key="8">
    <source>
        <dbReference type="ARBA" id="ARBA00022989"/>
    </source>
</evidence>
<gene>
    <name evidence="11" type="primary">nuoA</name>
    <name evidence="13" type="ORF">BIY37_00410</name>
</gene>
<keyword evidence="6 11" id="KW-0874">Quinone</keyword>
<dbReference type="RefSeq" id="WP_070065872.1">
    <property type="nucleotide sequence ID" value="NZ_MJUW02000017.1"/>
</dbReference>
<dbReference type="GO" id="GO:0005886">
    <property type="term" value="C:plasma membrane"/>
    <property type="evidence" value="ECO:0007669"/>
    <property type="project" value="UniProtKB-SubCell"/>
</dbReference>